<proteinExistence type="predicted"/>
<accession>A0A3M7QMN7</accession>
<dbReference type="OrthoDB" id="10173798at2759"/>
<dbReference type="EMBL" id="REGN01005749">
    <property type="protein sequence ID" value="RNA12208.1"/>
    <property type="molecule type" value="Genomic_DNA"/>
</dbReference>
<comment type="caution">
    <text evidence="1">The sequence shown here is derived from an EMBL/GenBank/DDBJ whole genome shotgun (WGS) entry which is preliminary data.</text>
</comment>
<name>A0A3M7QMN7_BRAPC</name>
<organism evidence="1 2">
    <name type="scientific">Brachionus plicatilis</name>
    <name type="common">Marine rotifer</name>
    <name type="synonym">Brachionus muelleri</name>
    <dbReference type="NCBI Taxonomy" id="10195"/>
    <lineage>
        <taxon>Eukaryota</taxon>
        <taxon>Metazoa</taxon>
        <taxon>Spiralia</taxon>
        <taxon>Gnathifera</taxon>
        <taxon>Rotifera</taxon>
        <taxon>Eurotatoria</taxon>
        <taxon>Monogononta</taxon>
        <taxon>Pseudotrocha</taxon>
        <taxon>Ploima</taxon>
        <taxon>Brachionidae</taxon>
        <taxon>Brachionus</taxon>
    </lineage>
</organism>
<dbReference type="AlphaFoldDB" id="A0A3M7QMN7"/>
<gene>
    <name evidence="1" type="ORF">BpHYR1_041407</name>
</gene>
<keyword evidence="2" id="KW-1185">Reference proteome</keyword>
<dbReference type="Proteomes" id="UP000276133">
    <property type="component" value="Unassembled WGS sequence"/>
</dbReference>
<evidence type="ECO:0000313" key="2">
    <source>
        <dbReference type="Proteomes" id="UP000276133"/>
    </source>
</evidence>
<sequence length="96" mass="11449">MGEKRYFKCTHCTKRAYILIHRTNLNVTFYIQVMEHNDQIDTTKIPIKTKEKILRKDIGRWLRNNISDGYIEVKDSTINNLVYKHSLCGKSRDFEV</sequence>
<reference evidence="1 2" key="1">
    <citation type="journal article" date="2018" name="Sci. Rep.">
        <title>Genomic signatures of local adaptation to the degree of environmental predictability in rotifers.</title>
        <authorList>
            <person name="Franch-Gras L."/>
            <person name="Hahn C."/>
            <person name="Garcia-Roger E.M."/>
            <person name="Carmona M.J."/>
            <person name="Serra M."/>
            <person name="Gomez A."/>
        </authorList>
    </citation>
    <scope>NUCLEOTIDE SEQUENCE [LARGE SCALE GENOMIC DNA]</scope>
    <source>
        <strain evidence="1">HYR1</strain>
    </source>
</reference>
<protein>
    <submittedName>
        <fullName evidence="1">Uncharacterized protein</fullName>
    </submittedName>
</protein>
<evidence type="ECO:0000313" key="1">
    <source>
        <dbReference type="EMBL" id="RNA12208.1"/>
    </source>
</evidence>